<accession>A0A4R6JS50</accession>
<evidence type="ECO:0008006" key="3">
    <source>
        <dbReference type="Google" id="ProtNLM"/>
    </source>
</evidence>
<comment type="caution">
    <text evidence="1">The sequence shown here is derived from an EMBL/GenBank/DDBJ whole genome shotgun (WGS) entry which is preliminary data.</text>
</comment>
<protein>
    <recommendedName>
        <fullName evidence="3">ApeA N-terminal domain-containing protein</fullName>
    </recommendedName>
</protein>
<dbReference type="AlphaFoldDB" id="A0A4R6JS50"/>
<organism evidence="1 2">
    <name type="scientific">Paractinoplanes brasiliensis</name>
    <dbReference type="NCBI Taxonomy" id="52695"/>
    <lineage>
        <taxon>Bacteria</taxon>
        <taxon>Bacillati</taxon>
        <taxon>Actinomycetota</taxon>
        <taxon>Actinomycetes</taxon>
        <taxon>Micromonosporales</taxon>
        <taxon>Micromonosporaceae</taxon>
        <taxon>Paractinoplanes</taxon>
    </lineage>
</organism>
<evidence type="ECO:0000313" key="1">
    <source>
        <dbReference type="EMBL" id="TDO38241.1"/>
    </source>
</evidence>
<evidence type="ECO:0000313" key="2">
    <source>
        <dbReference type="Proteomes" id="UP000294901"/>
    </source>
</evidence>
<dbReference type="EMBL" id="SNWR01000001">
    <property type="protein sequence ID" value="TDO38241.1"/>
    <property type="molecule type" value="Genomic_DNA"/>
</dbReference>
<reference evidence="1 2" key="1">
    <citation type="submission" date="2019-03" db="EMBL/GenBank/DDBJ databases">
        <title>Sequencing the genomes of 1000 actinobacteria strains.</title>
        <authorList>
            <person name="Klenk H.-P."/>
        </authorList>
    </citation>
    <scope>NUCLEOTIDE SEQUENCE [LARGE SCALE GENOMIC DNA]</scope>
    <source>
        <strain evidence="1 2">DSM 43805</strain>
    </source>
</reference>
<sequence length="312" mass="34631">MRVRYTLEPNKGLEWNQGSARMSIWTHWTQADGSGRGIHLADDVILVSRFPKPSPVDMHLSEHRKFRDLLSILSGPGVRFVEHFVRDHGFGMRMLDGKTRGAAYERVISAGTIAENSQEAVPTSDWPIIASKDFAASDLEWWAMEYDRSRRSILPVASILQRPHFFAEDKVINCSMSIEALGSNLGNTSGEGPTLSGRGARPTTSTYFYRVIEALDIDVSAVAADRIELARAMASTYNTIKHPDRGDFPDAFHSIYAGKLSLALARMAILQRLPNAGTNVAKYAKGWQISRIFDDMKANGIEVMAGRFISTP</sequence>
<gene>
    <name evidence="1" type="ORF">C8E87_1891</name>
</gene>
<proteinExistence type="predicted"/>
<keyword evidence="2" id="KW-1185">Reference proteome</keyword>
<dbReference type="Proteomes" id="UP000294901">
    <property type="component" value="Unassembled WGS sequence"/>
</dbReference>
<name>A0A4R6JS50_9ACTN</name>